<reference evidence="17 18" key="1">
    <citation type="submission" date="2014-06" db="EMBL/GenBank/DDBJ databases">
        <authorList>
            <person name="Swart Estienne"/>
        </authorList>
    </citation>
    <scope>NUCLEOTIDE SEQUENCE [LARGE SCALE GENOMIC DNA]</scope>
    <source>
        <strain evidence="17 18">130c</strain>
    </source>
</reference>
<dbReference type="AlphaFoldDB" id="A0A078AYQ5"/>
<dbReference type="InParanoid" id="A0A078AYQ5"/>
<evidence type="ECO:0000259" key="15">
    <source>
        <dbReference type="Pfam" id="PF00224"/>
    </source>
</evidence>
<dbReference type="GO" id="GO:0005524">
    <property type="term" value="F:ATP binding"/>
    <property type="evidence" value="ECO:0007669"/>
    <property type="project" value="UniProtKB-KW"/>
</dbReference>
<dbReference type="SUPFAM" id="SSF50800">
    <property type="entry name" value="PK beta-barrel domain-like"/>
    <property type="match status" value="1"/>
</dbReference>
<evidence type="ECO:0000256" key="5">
    <source>
        <dbReference type="ARBA" id="ARBA00022679"/>
    </source>
</evidence>
<keyword evidence="9" id="KW-0067">ATP-binding</keyword>
<evidence type="ECO:0000256" key="14">
    <source>
        <dbReference type="SAM" id="MobiDB-lite"/>
    </source>
</evidence>
<organism evidence="17 18">
    <name type="scientific">Stylonychia lemnae</name>
    <name type="common">Ciliate</name>
    <dbReference type="NCBI Taxonomy" id="5949"/>
    <lineage>
        <taxon>Eukaryota</taxon>
        <taxon>Sar</taxon>
        <taxon>Alveolata</taxon>
        <taxon>Ciliophora</taxon>
        <taxon>Intramacronucleata</taxon>
        <taxon>Spirotrichea</taxon>
        <taxon>Stichotrichia</taxon>
        <taxon>Sporadotrichida</taxon>
        <taxon>Oxytrichidae</taxon>
        <taxon>Stylonychinae</taxon>
        <taxon>Stylonychia</taxon>
    </lineage>
</organism>
<keyword evidence="11 13" id="KW-0324">Glycolysis</keyword>
<dbReference type="OrthoDB" id="108365at2759"/>
<dbReference type="Gene3D" id="3.40.1380.20">
    <property type="entry name" value="Pyruvate kinase, C-terminal domain"/>
    <property type="match status" value="1"/>
</dbReference>
<comment type="cofactor">
    <cofactor evidence="1">
        <name>K(+)</name>
        <dbReference type="ChEBI" id="CHEBI:29103"/>
    </cofactor>
</comment>
<evidence type="ECO:0000256" key="6">
    <source>
        <dbReference type="ARBA" id="ARBA00022723"/>
    </source>
</evidence>
<dbReference type="GO" id="GO:0000287">
    <property type="term" value="F:magnesium ion binding"/>
    <property type="evidence" value="ECO:0007669"/>
    <property type="project" value="InterPro"/>
</dbReference>
<evidence type="ECO:0000313" key="17">
    <source>
        <dbReference type="EMBL" id="CDW87570.1"/>
    </source>
</evidence>
<feature type="domain" description="Pyruvate kinase C-terminal" evidence="16">
    <location>
        <begin position="407"/>
        <end position="503"/>
    </location>
</feature>
<dbReference type="GO" id="GO:0016301">
    <property type="term" value="F:kinase activity"/>
    <property type="evidence" value="ECO:0007669"/>
    <property type="project" value="UniProtKB-KW"/>
</dbReference>
<keyword evidence="5 13" id="KW-0808">Transferase</keyword>
<evidence type="ECO:0000256" key="2">
    <source>
        <dbReference type="ARBA" id="ARBA00004997"/>
    </source>
</evidence>
<gene>
    <name evidence="17" type="primary">Contig3097.g3309</name>
    <name evidence="17" type="ORF">STYLEM_16676</name>
</gene>
<comment type="pathway">
    <text evidence="2 13">Carbohydrate degradation; glycolysis; pyruvate from D-glyceraldehyde 3-phosphate: step 5/5.</text>
</comment>
<keyword evidence="10 13" id="KW-0460">Magnesium</keyword>
<evidence type="ECO:0000256" key="1">
    <source>
        <dbReference type="ARBA" id="ARBA00001958"/>
    </source>
</evidence>
<dbReference type="Pfam" id="PF00224">
    <property type="entry name" value="PK"/>
    <property type="match status" value="1"/>
</dbReference>
<dbReference type="Gene3D" id="2.40.33.10">
    <property type="entry name" value="PK beta-barrel domain-like"/>
    <property type="match status" value="1"/>
</dbReference>
<dbReference type="UniPathway" id="UPA00109">
    <property type="reaction ID" value="UER00188"/>
</dbReference>
<keyword evidence="7" id="KW-0547">Nucleotide-binding</keyword>
<dbReference type="InterPro" id="IPR015806">
    <property type="entry name" value="Pyrv_Knase_insert_dom_sf"/>
</dbReference>
<evidence type="ECO:0000256" key="9">
    <source>
        <dbReference type="ARBA" id="ARBA00022840"/>
    </source>
</evidence>
<dbReference type="Gene3D" id="3.20.20.60">
    <property type="entry name" value="Phosphoenolpyruvate-binding domains"/>
    <property type="match status" value="1"/>
</dbReference>
<dbReference type="PANTHER" id="PTHR11817">
    <property type="entry name" value="PYRUVATE KINASE"/>
    <property type="match status" value="1"/>
</dbReference>
<dbReference type="InterPro" id="IPR015795">
    <property type="entry name" value="Pyrv_Knase_C"/>
</dbReference>
<evidence type="ECO:0000313" key="18">
    <source>
        <dbReference type="Proteomes" id="UP000039865"/>
    </source>
</evidence>
<evidence type="ECO:0000256" key="10">
    <source>
        <dbReference type="ARBA" id="ARBA00022842"/>
    </source>
</evidence>
<dbReference type="SUPFAM" id="SSF52935">
    <property type="entry name" value="PK C-terminal domain-like"/>
    <property type="match status" value="1"/>
</dbReference>
<sequence length="515" mass="57906">MYNEDVNDQYTDHDDGNGNGDSVLTYEEEEEEYQKIRKEHVFSEIDYTKRKSKIICTLGPSSSEVEDIIKLFDEGMACARFNFSHGTVKMLEIRGREIRTTEVDDKAPEYLVASEETKWKEGFLMRPGQQAFISCDNLFQKCIPSRIQCTYRELPKLVKPNDVIYMDDGKIVCLVTDCEHNGIHIEIKGGGILSSRANIKLPSGKHDNLPILHPLDEGDLISFALKNNCDFVAVPYTIRKRDIQQVRDVLGPNGAHIQILAKIDTVDSLHNFEEIVKAADGVIINRVELALELPAEKLMLAQKWMVDRTVQEGKPVFVQSQILESMILSDQASRSDAEDVSATLLEGVDSFILTHETSIGKNPVDAVIQLAKCIAEAENIYDYDQVYQDIRQDSINNSKNLSTVDLLATTACNIAIESNVEIFVCLTETGRIARYVAKYRPFQSILACSTSSAVVKQVNLSRGVIGYKIPTHLILKVAKEQELCMAGNKVLIFYTENEGKKNETVHFKLVDIEQD</sequence>
<keyword evidence="6" id="KW-0479">Metal-binding</keyword>
<dbReference type="PRINTS" id="PR01050">
    <property type="entry name" value="PYRUVTKNASE"/>
</dbReference>
<feature type="domain" description="Pyruvate kinase barrel" evidence="15">
    <location>
        <begin position="50"/>
        <end position="367"/>
    </location>
</feature>
<keyword evidence="12 17" id="KW-0670">Pyruvate</keyword>
<dbReference type="Proteomes" id="UP000039865">
    <property type="component" value="Unassembled WGS sequence"/>
</dbReference>
<evidence type="ECO:0000256" key="13">
    <source>
        <dbReference type="RuleBase" id="RU000504"/>
    </source>
</evidence>
<dbReference type="EC" id="2.7.1.40" evidence="4 13"/>
<dbReference type="InterPro" id="IPR011037">
    <property type="entry name" value="Pyrv_Knase-like_insert_dom_sf"/>
</dbReference>
<comment type="catalytic activity">
    <reaction evidence="13">
        <text>pyruvate + ATP = phosphoenolpyruvate + ADP + H(+)</text>
        <dbReference type="Rhea" id="RHEA:18157"/>
        <dbReference type="ChEBI" id="CHEBI:15361"/>
        <dbReference type="ChEBI" id="CHEBI:15378"/>
        <dbReference type="ChEBI" id="CHEBI:30616"/>
        <dbReference type="ChEBI" id="CHEBI:58702"/>
        <dbReference type="ChEBI" id="CHEBI:456216"/>
        <dbReference type="EC" id="2.7.1.40"/>
    </reaction>
</comment>
<evidence type="ECO:0000256" key="11">
    <source>
        <dbReference type="ARBA" id="ARBA00023152"/>
    </source>
</evidence>
<keyword evidence="8 13" id="KW-0418">Kinase</keyword>
<comment type="similarity">
    <text evidence="3 13">Belongs to the pyruvate kinase family.</text>
</comment>
<evidence type="ECO:0000256" key="4">
    <source>
        <dbReference type="ARBA" id="ARBA00012142"/>
    </source>
</evidence>
<dbReference type="GO" id="GO:0004743">
    <property type="term" value="F:pyruvate kinase activity"/>
    <property type="evidence" value="ECO:0007669"/>
    <property type="project" value="UniProtKB-EC"/>
</dbReference>
<evidence type="ECO:0000256" key="12">
    <source>
        <dbReference type="ARBA" id="ARBA00023317"/>
    </source>
</evidence>
<protein>
    <recommendedName>
        <fullName evidence="4 13">Pyruvate kinase</fullName>
        <ecNumber evidence="4 13">2.7.1.40</ecNumber>
    </recommendedName>
</protein>
<evidence type="ECO:0000256" key="3">
    <source>
        <dbReference type="ARBA" id="ARBA00008663"/>
    </source>
</evidence>
<dbReference type="InterPro" id="IPR015813">
    <property type="entry name" value="Pyrv/PenolPyrv_kinase-like_dom"/>
</dbReference>
<evidence type="ECO:0000256" key="8">
    <source>
        <dbReference type="ARBA" id="ARBA00022777"/>
    </source>
</evidence>
<name>A0A078AYQ5_STYLE</name>
<dbReference type="InterPro" id="IPR040442">
    <property type="entry name" value="Pyrv_kinase-like_dom_sf"/>
</dbReference>
<proteinExistence type="inferred from homology"/>
<dbReference type="InterPro" id="IPR001697">
    <property type="entry name" value="Pyr_Knase"/>
</dbReference>
<dbReference type="Pfam" id="PF02887">
    <property type="entry name" value="PK_C"/>
    <property type="match status" value="1"/>
</dbReference>
<dbReference type="InterPro" id="IPR015793">
    <property type="entry name" value="Pyrv_Knase_brl"/>
</dbReference>
<evidence type="ECO:0000259" key="16">
    <source>
        <dbReference type="Pfam" id="PF02887"/>
    </source>
</evidence>
<dbReference type="GO" id="GO:0030955">
    <property type="term" value="F:potassium ion binding"/>
    <property type="evidence" value="ECO:0007669"/>
    <property type="project" value="InterPro"/>
</dbReference>
<dbReference type="InterPro" id="IPR036918">
    <property type="entry name" value="Pyrv_Knase_C_sf"/>
</dbReference>
<accession>A0A078AYQ5</accession>
<keyword evidence="18" id="KW-1185">Reference proteome</keyword>
<dbReference type="EMBL" id="CCKQ01015734">
    <property type="protein sequence ID" value="CDW87570.1"/>
    <property type="molecule type" value="Genomic_DNA"/>
</dbReference>
<feature type="region of interest" description="Disordered" evidence="14">
    <location>
        <begin position="1"/>
        <end position="22"/>
    </location>
</feature>
<dbReference type="SUPFAM" id="SSF51621">
    <property type="entry name" value="Phosphoenolpyruvate/pyruvate domain"/>
    <property type="match status" value="1"/>
</dbReference>
<dbReference type="SMR" id="A0A078AYQ5"/>
<evidence type="ECO:0000256" key="7">
    <source>
        <dbReference type="ARBA" id="ARBA00022741"/>
    </source>
</evidence>